<reference evidence="5" key="3">
    <citation type="journal article" date="2019" name="Int. J. Syst. Evol. Microbiol.">
        <title>The Global Catalogue of Microorganisms (GCM) 10K type strain sequencing project: providing services to taxonomists for standard genome sequencing and annotation.</title>
        <authorList>
            <consortium name="The Broad Institute Genomics Platform"/>
            <consortium name="The Broad Institute Genome Sequencing Center for Infectious Disease"/>
            <person name="Wu L."/>
            <person name="Ma J."/>
        </authorList>
    </citation>
    <scope>NUCLEOTIDE SEQUENCE [LARGE SCALE GENOMIC DNA]</scope>
    <source>
        <strain evidence="5">CGMCC 1.8884</strain>
    </source>
</reference>
<dbReference type="PRINTS" id="PR00507">
    <property type="entry name" value="N12N6MTFRASE"/>
</dbReference>
<sequence length="290" mass="32353">MSRLLRNMQRQKAQAELDGGWMADPLRLPFMRILEEVKHLGLSEAFRILVTCGACALTAGQQEELYLDTIRGVRREDLDVIVRAFGQLQLDMEDRPFRDLLGPTYMAIAHKLDRDARGEFFTPHSLCYLLAKMHLGDDPREVMTPGEILTCNEPACGSGGMILAFAEVLVSGGVSPIHMRWVAQDLSALSCYATFVNTTLWGIPAQVICGNTLSLETRWTWNNHFWHQARPLPEQPTQAEESRLVQLVEAFRALLAGEKPDVPEAAPKPEKPQPAAPFGAEFGPLFGGEW</sequence>
<evidence type="ECO:0000313" key="3">
    <source>
        <dbReference type="EMBL" id="GGI75059.1"/>
    </source>
</evidence>
<reference evidence="4" key="1">
    <citation type="journal article" date="2014" name="Int. J. Syst. Evol. Microbiol.">
        <title>Complete genome of a new Firmicutes species belonging to the dominant human colonic microbiota ('Ruminococcus bicirculans') reveals two chromosomes and a selective capacity to utilize plant glucans.</title>
        <authorList>
            <consortium name="NISC Comparative Sequencing Program"/>
            <person name="Wegmann U."/>
            <person name="Louis P."/>
            <person name="Goesmann A."/>
            <person name="Henrissat B."/>
            <person name="Duncan S.H."/>
            <person name="Flint H.J."/>
        </authorList>
    </citation>
    <scope>NUCLEOTIDE SEQUENCE</scope>
    <source>
        <strain evidence="4">CGMCC 1.8884</strain>
    </source>
</reference>
<dbReference type="SUPFAM" id="SSF53335">
    <property type="entry name" value="S-adenosyl-L-methionine-dependent methyltransferases"/>
    <property type="match status" value="1"/>
</dbReference>
<gene>
    <name evidence="4" type="ORF">GCM10008021_03250</name>
    <name evidence="3" type="ORF">GCM10010914_06580</name>
</gene>
<dbReference type="AlphaFoldDB" id="A0AAV4K113"/>
<evidence type="ECO:0000313" key="5">
    <source>
        <dbReference type="Proteomes" id="UP000630135"/>
    </source>
</evidence>
<dbReference type="GO" id="GO:0008170">
    <property type="term" value="F:N-methyltransferase activity"/>
    <property type="evidence" value="ECO:0007669"/>
    <property type="project" value="InterPro"/>
</dbReference>
<evidence type="ECO:0000259" key="2">
    <source>
        <dbReference type="Pfam" id="PF02384"/>
    </source>
</evidence>
<dbReference type="RefSeq" id="WP_152423437.1">
    <property type="nucleotide sequence ID" value="NZ_BMLZ01000003.1"/>
</dbReference>
<dbReference type="InterPro" id="IPR029063">
    <property type="entry name" value="SAM-dependent_MTases_sf"/>
</dbReference>
<dbReference type="EMBL" id="BMMA01000004">
    <property type="protein sequence ID" value="GGI75059.1"/>
    <property type="molecule type" value="Genomic_DNA"/>
</dbReference>
<dbReference type="InterPro" id="IPR003356">
    <property type="entry name" value="DNA_methylase_A-5"/>
</dbReference>
<feature type="region of interest" description="Disordered" evidence="1">
    <location>
        <begin position="259"/>
        <end position="278"/>
    </location>
</feature>
<evidence type="ECO:0000256" key="1">
    <source>
        <dbReference type="SAM" id="MobiDB-lite"/>
    </source>
</evidence>
<evidence type="ECO:0000313" key="4">
    <source>
        <dbReference type="EMBL" id="GGP28674.1"/>
    </source>
</evidence>
<dbReference type="Pfam" id="PF02384">
    <property type="entry name" value="N6_Mtase"/>
    <property type="match status" value="1"/>
</dbReference>
<reference evidence="3" key="4">
    <citation type="submission" date="2023-08" db="EMBL/GenBank/DDBJ databases">
        <authorList>
            <person name="Sun Q."/>
            <person name="Zhou Y."/>
        </authorList>
    </citation>
    <scope>NUCLEOTIDE SEQUENCE</scope>
    <source>
        <strain evidence="4">CGMCC 1.8884</strain>
        <strain evidence="3">CGMCC 1.8885</strain>
    </source>
</reference>
<proteinExistence type="predicted"/>
<dbReference type="Proteomes" id="UP000630135">
    <property type="component" value="Unassembled WGS sequence"/>
</dbReference>
<dbReference type="EMBL" id="BMLZ01000003">
    <property type="protein sequence ID" value="GGP28674.1"/>
    <property type="molecule type" value="Genomic_DNA"/>
</dbReference>
<evidence type="ECO:0000313" key="6">
    <source>
        <dbReference type="Proteomes" id="UP000652720"/>
    </source>
</evidence>
<name>A0AAV4K113_9DEIO</name>
<keyword evidence="5" id="KW-1185">Reference proteome</keyword>
<protein>
    <recommendedName>
        <fullName evidence="2">DNA methylase adenine-specific domain-containing protein</fullName>
    </recommendedName>
</protein>
<reference evidence="3" key="2">
    <citation type="journal article" date="2014" name="Int. J. Syst. Evol. Microbiol.">
        <title>Complete genome sequence of Corynebacterium casei LMG S-19264T (=DSM 44701T), isolated from a smear-ripened cheese.</title>
        <authorList>
            <consortium name="US DOE Joint Genome Institute (JGI-PGF)"/>
            <person name="Walter F."/>
            <person name="Albersmeier A."/>
            <person name="Kalinowski J."/>
            <person name="Ruckert C."/>
        </authorList>
    </citation>
    <scope>NUCLEOTIDE SEQUENCE</scope>
    <source>
        <strain evidence="3">CGMCC 1.8885</strain>
    </source>
</reference>
<dbReference type="Gene3D" id="3.40.50.150">
    <property type="entry name" value="Vaccinia Virus protein VP39"/>
    <property type="match status" value="1"/>
</dbReference>
<dbReference type="Proteomes" id="UP000652720">
    <property type="component" value="Unassembled WGS sequence"/>
</dbReference>
<organism evidence="3 6">
    <name type="scientific">Deinococcus wulumuqiensis</name>
    <dbReference type="NCBI Taxonomy" id="980427"/>
    <lineage>
        <taxon>Bacteria</taxon>
        <taxon>Thermotogati</taxon>
        <taxon>Deinococcota</taxon>
        <taxon>Deinococci</taxon>
        <taxon>Deinococcales</taxon>
        <taxon>Deinococcaceae</taxon>
        <taxon>Deinococcus</taxon>
    </lineage>
</organism>
<comment type="caution">
    <text evidence="3">The sequence shown here is derived from an EMBL/GenBank/DDBJ whole genome shotgun (WGS) entry which is preliminary data.</text>
</comment>
<feature type="domain" description="DNA methylase adenine-specific" evidence="2">
    <location>
        <begin position="98"/>
        <end position="215"/>
    </location>
</feature>
<dbReference type="GeneID" id="59164601"/>
<dbReference type="GO" id="GO:0003677">
    <property type="term" value="F:DNA binding"/>
    <property type="evidence" value="ECO:0007669"/>
    <property type="project" value="InterPro"/>
</dbReference>
<feature type="compositionally biased region" description="Basic and acidic residues" evidence="1">
    <location>
        <begin position="259"/>
        <end position="271"/>
    </location>
</feature>
<accession>A0AAV4K113</accession>